<keyword evidence="2" id="KW-0808">Transferase</keyword>
<feature type="domain" description="HipA-like C-terminal" evidence="4">
    <location>
        <begin position="157"/>
        <end position="334"/>
    </location>
</feature>
<dbReference type="PANTHER" id="PTHR37419">
    <property type="entry name" value="SERINE/THREONINE-PROTEIN KINASE TOXIN HIPA"/>
    <property type="match status" value="1"/>
</dbReference>
<evidence type="ECO:0000256" key="2">
    <source>
        <dbReference type="ARBA" id="ARBA00022679"/>
    </source>
</evidence>
<evidence type="ECO:0000259" key="4">
    <source>
        <dbReference type="Pfam" id="PF07804"/>
    </source>
</evidence>
<dbReference type="PANTHER" id="PTHR37419:SF1">
    <property type="entry name" value="SERINE_THREONINE-PROTEIN KINASE TOXIN HIPA"/>
    <property type="match status" value="1"/>
</dbReference>
<keyword evidence="7" id="KW-1185">Reference proteome</keyword>
<dbReference type="GO" id="GO:0005829">
    <property type="term" value="C:cytosol"/>
    <property type="evidence" value="ECO:0007669"/>
    <property type="project" value="TreeGrafter"/>
</dbReference>
<evidence type="ECO:0000256" key="1">
    <source>
        <dbReference type="ARBA" id="ARBA00010164"/>
    </source>
</evidence>
<gene>
    <name evidence="6" type="ORF">CS062_14335</name>
</gene>
<reference evidence="6 7" key="1">
    <citation type="submission" date="2017-11" db="EMBL/GenBank/DDBJ databases">
        <title>Draft genome sequence of Mitsuaria sp. HWN-4.</title>
        <authorList>
            <person name="Gundlapally S.R."/>
        </authorList>
    </citation>
    <scope>NUCLEOTIDE SEQUENCE [LARGE SCALE GENOMIC DNA]</scope>
    <source>
        <strain evidence="6 7">HWN-4</strain>
    </source>
</reference>
<sequence>MSGLEVWLDEHEVGWLRPIGTGEPGMSPGLSFAYLARWTAEVLAYPLAPSLPLPARGGPGSESRDEAVLRCFDRLLPGGDLRRATCSALGLSADDLVGALRRLGHDLAGAVRLVDPQQERTVGLSQRLIAREELSERLRQPEASPLAAWDGQVRGALPGRRDKLGVYVEPDGGWYLVDGPQMASTHVLKPAPHGEPGRPFNEYFCMRLAARAGLDVAPVQLHRVPEPVLLVERFDRQRLDDGRVRRLHAIDASQALDQPAVSLPALFSLLRHSPTPLVDSRSLLRWVVFRQLIGSGPSSLDNVSFLVDHGGLRLAPAHGLAGGSPDAQAFTAEDWVALARDADIAPRALALELKRMSEALRMHAQGLAEEMAQELGGDLPRSAIDRVLAVVAAEGDRQAALAPDITR</sequence>
<dbReference type="GO" id="GO:0004674">
    <property type="term" value="F:protein serine/threonine kinase activity"/>
    <property type="evidence" value="ECO:0007669"/>
    <property type="project" value="TreeGrafter"/>
</dbReference>
<dbReference type="NCBIfam" id="TIGR03071">
    <property type="entry name" value="couple_hipA"/>
    <property type="match status" value="1"/>
</dbReference>
<protein>
    <submittedName>
        <fullName evidence="6">Uncharacterized protein</fullName>
    </submittedName>
</protein>
<dbReference type="InterPro" id="IPR052028">
    <property type="entry name" value="HipA_Ser/Thr_kinase"/>
</dbReference>
<organism evidence="6 7">
    <name type="scientific">Roseateles chitinivorans</name>
    <dbReference type="NCBI Taxonomy" id="2917965"/>
    <lineage>
        <taxon>Bacteria</taxon>
        <taxon>Pseudomonadati</taxon>
        <taxon>Pseudomonadota</taxon>
        <taxon>Betaproteobacteria</taxon>
        <taxon>Burkholderiales</taxon>
        <taxon>Sphaerotilaceae</taxon>
        <taxon>Roseateles</taxon>
    </lineage>
</organism>
<dbReference type="RefSeq" id="WP_099862304.1">
    <property type="nucleotide sequence ID" value="NZ_PEOG01000036.1"/>
</dbReference>
<name>A0A2G9C7V3_9BURK</name>
<dbReference type="AlphaFoldDB" id="A0A2G9C7V3"/>
<dbReference type="InterPro" id="IPR017508">
    <property type="entry name" value="HipA_N1"/>
</dbReference>
<proteinExistence type="inferred from homology"/>
<dbReference type="OrthoDB" id="9805913at2"/>
<dbReference type="Proteomes" id="UP000231501">
    <property type="component" value="Unassembled WGS sequence"/>
</dbReference>
<dbReference type="EMBL" id="PEOG01000036">
    <property type="protein sequence ID" value="PIM52520.1"/>
    <property type="molecule type" value="Genomic_DNA"/>
</dbReference>
<keyword evidence="3" id="KW-0418">Kinase</keyword>
<feature type="domain" description="HipA N-terminal subdomain 1" evidence="5">
    <location>
        <begin position="4"/>
        <end position="113"/>
    </location>
</feature>
<accession>A0A2G9C7V3</accession>
<evidence type="ECO:0000256" key="3">
    <source>
        <dbReference type="ARBA" id="ARBA00022777"/>
    </source>
</evidence>
<evidence type="ECO:0000259" key="5">
    <source>
        <dbReference type="Pfam" id="PF13657"/>
    </source>
</evidence>
<dbReference type="Pfam" id="PF07804">
    <property type="entry name" value="HipA_C"/>
    <property type="match status" value="1"/>
</dbReference>
<evidence type="ECO:0000313" key="7">
    <source>
        <dbReference type="Proteomes" id="UP000231501"/>
    </source>
</evidence>
<evidence type="ECO:0000313" key="6">
    <source>
        <dbReference type="EMBL" id="PIM52520.1"/>
    </source>
</evidence>
<comment type="caution">
    <text evidence="6">The sequence shown here is derived from an EMBL/GenBank/DDBJ whole genome shotgun (WGS) entry which is preliminary data.</text>
</comment>
<comment type="similarity">
    <text evidence="1">Belongs to the HipA Ser/Thr kinase family.</text>
</comment>
<dbReference type="InterPro" id="IPR012893">
    <property type="entry name" value="HipA-like_C"/>
</dbReference>
<dbReference type="Pfam" id="PF13657">
    <property type="entry name" value="Couple_hipA"/>
    <property type="match status" value="1"/>
</dbReference>